<proteinExistence type="predicted"/>
<dbReference type="EMBL" id="WIXO01000001">
    <property type="protein sequence ID" value="MTE21689.1"/>
    <property type="molecule type" value="Genomic_DNA"/>
</dbReference>
<dbReference type="AlphaFoldDB" id="A0A6G2BHZ2"/>
<dbReference type="Proteomes" id="UP000473014">
    <property type="component" value="Unassembled WGS sequence"/>
</dbReference>
<accession>A0A6G2BHZ2</accession>
<evidence type="ECO:0008006" key="3">
    <source>
        <dbReference type="Google" id="ProtNLM"/>
    </source>
</evidence>
<comment type="caution">
    <text evidence="1">The sequence shown here is derived from an EMBL/GenBank/DDBJ whole genome shotgun (WGS) entry which is preliminary data.</text>
</comment>
<sequence>MSASRQRGHLLVPLYVHPSVDPEPWEVLAREPGGLYGVVVNSADGPGPYPDPALASAAARLGRAGVPLLGYVDTAYGARPARAVLRDVRRHRRWYGVGGVFLDRAAPGADSLSHYRRLVRGARLLGASTAVLNPGTHPAPGYAAAADVLVTFEGRWEDYRGITVPAWVREHPPHRFCHLVYAVPGGMGAEAARTAHERGAAVHCAVPGEGANPWRSVPLPAPGCGRIAP</sequence>
<dbReference type="PANTHER" id="PTHR35040">
    <property type="match status" value="1"/>
</dbReference>
<dbReference type="PANTHER" id="PTHR35040:SF9">
    <property type="entry name" value="4-LIKE CELL SURFACE PROTEIN, PUTATIVE (AFU_ORTHOLOGUE AFUA_4G14080)-RELATED"/>
    <property type="match status" value="1"/>
</dbReference>
<gene>
    <name evidence="1" type="ORF">F0L17_21760</name>
</gene>
<evidence type="ECO:0000313" key="1">
    <source>
        <dbReference type="EMBL" id="MTE21689.1"/>
    </source>
</evidence>
<dbReference type="Pfam" id="PF12138">
    <property type="entry name" value="Spherulin4"/>
    <property type="match status" value="1"/>
</dbReference>
<dbReference type="RefSeq" id="WP_162466539.1">
    <property type="nucleotide sequence ID" value="NZ_WIXO01000001.1"/>
</dbReference>
<protein>
    <recommendedName>
        <fullName evidence="3">Spherulation-specific family 4</fullName>
    </recommendedName>
</protein>
<keyword evidence="2" id="KW-1185">Reference proteome</keyword>
<evidence type="ECO:0000313" key="2">
    <source>
        <dbReference type="Proteomes" id="UP000473014"/>
    </source>
</evidence>
<reference evidence="1 2" key="1">
    <citation type="submission" date="2019-11" db="EMBL/GenBank/DDBJ databases">
        <authorList>
            <person name="Yuan L."/>
        </authorList>
    </citation>
    <scope>NUCLEOTIDE SEQUENCE [LARGE SCALE GENOMIC DNA]</scope>
    <source>
        <strain evidence="1 2">TRM43335</strain>
    </source>
</reference>
<dbReference type="InterPro" id="IPR021986">
    <property type="entry name" value="Spherulin4"/>
</dbReference>
<organism evidence="1 2">
    <name type="scientific">Streptomyces taklimakanensis</name>
    <dbReference type="NCBI Taxonomy" id="2569853"/>
    <lineage>
        <taxon>Bacteria</taxon>
        <taxon>Bacillati</taxon>
        <taxon>Actinomycetota</taxon>
        <taxon>Actinomycetes</taxon>
        <taxon>Kitasatosporales</taxon>
        <taxon>Streptomycetaceae</taxon>
        <taxon>Streptomyces</taxon>
    </lineage>
</organism>
<name>A0A6G2BHZ2_9ACTN</name>